<evidence type="ECO:0000313" key="8">
    <source>
        <dbReference type="EMBL" id="RGX78804.1"/>
    </source>
</evidence>
<gene>
    <name evidence="8" type="ORF">DXA68_09970</name>
</gene>
<dbReference type="OrthoDB" id="9801077at2"/>
<dbReference type="InterPro" id="IPR008979">
    <property type="entry name" value="Galactose-bd-like_sf"/>
</dbReference>
<comment type="caution">
    <text evidence="8">The sequence shown here is derived from an EMBL/GenBank/DDBJ whole genome shotgun (WGS) entry which is preliminary data.</text>
</comment>
<dbReference type="Pfam" id="PF02836">
    <property type="entry name" value="Glyco_hydro_2_C"/>
    <property type="match status" value="1"/>
</dbReference>
<dbReference type="InterPro" id="IPR006103">
    <property type="entry name" value="Glyco_hydro_2_cat"/>
</dbReference>
<evidence type="ECO:0000256" key="3">
    <source>
        <dbReference type="ARBA" id="ARBA00023295"/>
    </source>
</evidence>
<proteinExistence type="inferred from homology"/>
<dbReference type="InterPro" id="IPR006102">
    <property type="entry name" value="Ig-like_GH2"/>
</dbReference>
<feature type="region of interest" description="Disordered" evidence="4">
    <location>
        <begin position="1"/>
        <end position="33"/>
    </location>
</feature>
<protein>
    <submittedName>
        <fullName evidence="8">Beta-galactosidase</fullName>
    </submittedName>
</protein>
<dbReference type="InterPro" id="IPR036156">
    <property type="entry name" value="Beta-gal/glucu_dom_sf"/>
</dbReference>
<dbReference type="Gene3D" id="2.60.40.10">
    <property type="entry name" value="Immunoglobulins"/>
    <property type="match status" value="2"/>
</dbReference>
<evidence type="ECO:0000256" key="4">
    <source>
        <dbReference type="SAM" id="MobiDB-lite"/>
    </source>
</evidence>
<dbReference type="SUPFAM" id="SSF51445">
    <property type="entry name" value="(Trans)glycosidases"/>
    <property type="match status" value="1"/>
</dbReference>
<reference evidence="8 9" key="1">
    <citation type="submission" date="2018-08" db="EMBL/GenBank/DDBJ databases">
        <title>A genome reference for cultivated species of the human gut microbiota.</title>
        <authorList>
            <person name="Zou Y."/>
            <person name="Xue W."/>
            <person name="Luo G."/>
        </authorList>
    </citation>
    <scope>NUCLEOTIDE SEQUENCE [LARGE SCALE GENOMIC DNA]</scope>
    <source>
        <strain evidence="8 9">OF03-9BH</strain>
    </source>
</reference>
<keyword evidence="2" id="KW-0378">Hydrolase</keyword>
<dbReference type="Gene3D" id="3.20.20.80">
    <property type="entry name" value="Glycosidases"/>
    <property type="match status" value="1"/>
</dbReference>
<organism evidence="8 9">
    <name type="scientific">Bacteroides stercorirosoris</name>
    <dbReference type="NCBI Taxonomy" id="871324"/>
    <lineage>
        <taxon>Bacteria</taxon>
        <taxon>Pseudomonadati</taxon>
        <taxon>Bacteroidota</taxon>
        <taxon>Bacteroidia</taxon>
        <taxon>Bacteroidales</taxon>
        <taxon>Bacteroidaceae</taxon>
        <taxon>Bacteroides</taxon>
    </lineage>
</organism>
<dbReference type="AlphaFoldDB" id="A0A413H5I8"/>
<dbReference type="SUPFAM" id="SSF49303">
    <property type="entry name" value="beta-Galactosidase/glucuronidase domain"/>
    <property type="match status" value="1"/>
</dbReference>
<evidence type="ECO:0000256" key="2">
    <source>
        <dbReference type="ARBA" id="ARBA00022801"/>
    </source>
</evidence>
<dbReference type="InterPro" id="IPR006101">
    <property type="entry name" value="Glyco_hydro_2"/>
</dbReference>
<dbReference type="GO" id="GO:0004553">
    <property type="term" value="F:hydrolase activity, hydrolyzing O-glycosyl compounds"/>
    <property type="evidence" value="ECO:0007669"/>
    <property type="project" value="InterPro"/>
</dbReference>
<sequence length="723" mass="82286">MAGWNRSYPPRQPVGHRQSGGIRTGRQNRPPLQQRLVVQAGTFRTESDTGSRQSLFSGRVHHRGIQQSEVANRRRSAHLERHGYANRQKQLLCRRSLLPENYTPGISLKDRRIFLRFEGVASTASVYVNGTLAGKHEGGYSAFAIEISPLLNFGKPNEILVCADNASRPDVIPVNHNLFGVYGGIYRPVSLIITEKAHIAITDHASPGIYITQKQVSRKSADIHILTKLENKYNHTLDLRLITTIYETDGRVKSKLQNDIALSPQGRQAFEQPLTLQRPHLWQGLEDPYLYKVVTQLADRQGRIIDEVTQPLGVRHIELRQGDGLYLNGKHVPMYGVCRHQDRLGVGSALTNAHHDEDLSLIREIGATTIRLAHYQQAEYVYDKCDSIGFLVWAEIPFVNRVTTQEAGNACQQLVELIRQNYNHPSIYVWGLHNEVYIPHNYTAELTAELHDLAKSEDPGRYTVSVNGYGDAGHPVNMQADIQGINRYFGWYERKMQDLKPWLESLERNYPGHHIMLAEYGAEANIDQQNEVTGDAGDCCGFTRKYNETFATRLHEEQWGYIANCPYLAASYLWNMFDFCTPMSSQGGVEARNMKGMVTFDRKVRKDPFYWYKANWSKAPVVYITGRRNRNRYRADTSVTVYSNQGEPALYINGKKAGSPRQGTTSVHFIFENVKLALGENILEAKVQQKDSVIQDCIVWYYHPENETENQTILIKEKEHTGL</sequence>
<dbReference type="SUPFAM" id="SSF49785">
    <property type="entry name" value="Galactose-binding domain-like"/>
    <property type="match status" value="1"/>
</dbReference>
<dbReference type="Gene3D" id="2.60.120.260">
    <property type="entry name" value="Galactose-binding domain-like"/>
    <property type="match status" value="1"/>
</dbReference>
<evidence type="ECO:0000313" key="9">
    <source>
        <dbReference type="Proteomes" id="UP000286075"/>
    </source>
</evidence>
<dbReference type="InterPro" id="IPR013783">
    <property type="entry name" value="Ig-like_fold"/>
</dbReference>
<evidence type="ECO:0000259" key="7">
    <source>
        <dbReference type="Pfam" id="PF02837"/>
    </source>
</evidence>
<dbReference type="PRINTS" id="PR00132">
    <property type="entry name" value="GLHYDRLASE2"/>
</dbReference>
<dbReference type="InterPro" id="IPR017853">
    <property type="entry name" value="GH"/>
</dbReference>
<evidence type="ECO:0000256" key="1">
    <source>
        <dbReference type="ARBA" id="ARBA00007401"/>
    </source>
</evidence>
<comment type="similarity">
    <text evidence="1">Belongs to the glycosyl hydrolase 2 family.</text>
</comment>
<feature type="domain" description="Glycoside hydrolase family 2 immunoglobulin-like beta-sandwich" evidence="5">
    <location>
        <begin position="209"/>
        <end position="315"/>
    </location>
</feature>
<evidence type="ECO:0000259" key="5">
    <source>
        <dbReference type="Pfam" id="PF00703"/>
    </source>
</evidence>
<dbReference type="EMBL" id="QSCF01000013">
    <property type="protein sequence ID" value="RGX78804.1"/>
    <property type="molecule type" value="Genomic_DNA"/>
</dbReference>
<name>A0A413H5I8_9BACE</name>
<dbReference type="InterPro" id="IPR051913">
    <property type="entry name" value="GH2_Domain-Containing"/>
</dbReference>
<keyword evidence="3" id="KW-0326">Glycosidase</keyword>
<accession>A0A413H5I8</accession>
<dbReference type="Pfam" id="PF02837">
    <property type="entry name" value="Glyco_hydro_2_N"/>
    <property type="match status" value="1"/>
</dbReference>
<dbReference type="Proteomes" id="UP000286075">
    <property type="component" value="Unassembled WGS sequence"/>
</dbReference>
<dbReference type="PANTHER" id="PTHR42732:SF1">
    <property type="entry name" value="BETA-MANNOSIDASE"/>
    <property type="match status" value="1"/>
</dbReference>
<evidence type="ECO:0000259" key="6">
    <source>
        <dbReference type="Pfam" id="PF02836"/>
    </source>
</evidence>
<dbReference type="PANTHER" id="PTHR42732">
    <property type="entry name" value="BETA-GALACTOSIDASE"/>
    <property type="match status" value="1"/>
</dbReference>
<feature type="domain" description="Glycoside hydrolase family 2 catalytic" evidence="6">
    <location>
        <begin position="321"/>
        <end position="525"/>
    </location>
</feature>
<dbReference type="InterPro" id="IPR006104">
    <property type="entry name" value="Glyco_hydro_2_N"/>
</dbReference>
<feature type="domain" description="Glycosyl hydrolases family 2 sugar binding" evidence="7">
    <location>
        <begin position="107"/>
        <end position="192"/>
    </location>
</feature>
<dbReference type="GO" id="GO:0005975">
    <property type="term" value="P:carbohydrate metabolic process"/>
    <property type="evidence" value="ECO:0007669"/>
    <property type="project" value="InterPro"/>
</dbReference>
<dbReference type="Pfam" id="PF00703">
    <property type="entry name" value="Glyco_hydro_2"/>
    <property type="match status" value="1"/>
</dbReference>